<reference evidence="3" key="1">
    <citation type="journal article" date="2017" name="Nat. Commun.">
        <title>The asparagus genome sheds light on the origin and evolution of a young Y chromosome.</title>
        <authorList>
            <person name="Harkess A."/>
            <person name="Zhou J."/>
            <person name="Xu C."/>
            <person name="Bowers J.E."/>
            <person name="Van der Hulst R."/>
            <person name="Ayyampalayam S."/>
            <person name="Mercati F."/>
            <person name="Riccardi P."/>
            <person name="McKain M.R."/>
            <person name="Kakrana A."/>
            <person name="Tang H."/>
            <person name="Ray J."/>
            <person name="Groenendijk J."/>
            <person name="Arikit S."/>
            <person name="Mathioni S.M."/>
            <person name="Nakano M."/>
            <person name="Shan H."/>
            <person name="Telgmann-Rauber A."/>
            <person name="Kanno A."/>
            <person name="Yue Z."/>
            <person name="Chen H."/>
            <person name="Li W."/>
            <person name="Chen Y."/>
            <person name="Xu X."/>
            <person name="Zhang Y."/>
            <person name="Luo S."/>
            <person name="Chen H."/>
            <person name="Gao J."/>
            <person name="Mao Z."/>
            <person name="Pires J.C."/>
            <person name="Luo M."/>
            <person name="Kudrna D."/>
            <person name="Wing R.A."/>
            <person name="Meyers B.C."/>
            <person name="Yi K."/>
            <person name="Kong H."/>
            <person name="Lavrijsen P."/>
            <person name="Sunseri F."/>
            <person name="Falavigna A."/>
            <person name="Ye Y."/>
            <person name="Leebens-Mack J.H."/>
            <person name="Chen G."/>
        </authorList>
    </citation>
    <scope>NUCLEOTIDE SEQUENCE [LARGE SCALE GENOMIC DNA]</scope>
    <source>
        <strain evidence="3">cv. DH0086</strain>
    </source>
</reference>
<gene>
    <name evidence="2" type="ORF">A4U43_C02F14740</name>
</gene>
<feature type="region of interest" description="Disordered" evidence="1">
    <location>
        <begin position="62"/>
        <end position="92"/>
    </location>
</feature>
<organism evidence="2 3">
    <name type="scientific">Asparagus officinalis</name>
    <name type="common">Garden asparagus</name>
    <dbReference type="NCBI Taxonomy" id="4686"/>
    <lineage>
        <taxon>Eukaryota</taxon>
        <taxon>Viridiplantae</taxon>
        <taxon>Streptophyta</taxon>
        <taxon>Embryophyta</taxon>
        <taxon>Tracheophyta</taxon>
        <taxon>Spermatophyta</taxon>
        <taxon>Magnoliopsida</taxon>
        <taxon>Liliopsida</taxon>
        <taxon>Asparagales</taxon>
        <taxon>Asparagaceae</taxon>
        <taxon>Asparagoideae</taxon>
        <taxon>Asparagus</taxon>
    </lineage>
</organism>
<dbReference type="Gramene" id="ONK78138">
    <property type="protein sequence ID" value="ONK78138"/>
    <property type="gene ID" value="A4U43_C02F14740"/>
</dbReference>
<evidence type="ECO:0000313" key="3">
    <source>
        <dbReference type="Proteomes" id="UP000243459"/>
    </source>
</evidence>
<dbReference type="AlphaFoldDB" id="A0A5P1FII0"/>
<dbReference type="Proteomes" id="UP000243459">
    <property type="component" value="Chromosome 2"/>
</dbReference>
<name>A0A5P1FII0_ASPOF</name>
<evidence type="ECO:0000313" key="2">
    <source>
        <dbReference type="EMBL" id="ONK78138.1"/>
    </source>
</evidence>
<evidence type="ECO:0000256" key="1">
    <source>
        <dbReference type="SAM" id="MobiDB-lite"/>
    </source>
</evidence>
<keyword evidence="3" id="KW-1185">Reference proteome</keyword>
<accession>A0A5P1FII0</accession>
<sequence length="92" mass="10166">MTGSSCTCPRGDKGLKEDLNHSYHDISLTKEKIEYLQSKVLAVSKEKDDAFERVHVARLDSKEPKARIVEKDEEADGGSNNDVGESSDNEAI</sequence>
<protein>
    <submittedName>
        <fullName evidence="2">Uncharacterized protein</fullName>
    </submittedName>
</protein>
<dbReference type="EMBL" id="CM007382">
    <property type="protein sequence ID" value="ONK78138.1"/>
    <property type="molecule type" value="Genomic_DNA"/>
</dbReference>
<proteinExistence type="predicted"/>